<name>A0ABV7QG05_9PSEU</name>
<organism evidence="3 4">
    <name type="scientific">Amycolatopsis halotolerans</name>
    <dbReference type="NCBI Taxonomy" id="330083"/>
    <lineage>
        <taxon>Bacteria</taxon>
        <taxon>Bacillati</taxon>
        <taxon>Actinomycetota</taxon>
        <taxon>Actinomycetes</taxon>
        <taxon>Pseudonocardiales</taxon>
        <taxon>Pseudonocardiaceae</taxon>
        <taxon>Amycolatopsis</taxon>
    </lineage>
</organism>
<dbReference type="NCBIfam" id="TIGR03618">
    <property type="entry name" value="Rv1155_F420"/>
    <property type="match status" value="1"/>
</dbReference>
<evidence type="ECO:0000259" key="2">
    <source>
        <dbReference type="Pfam" id="PF01243"/>
    </source>
</evidence>
<feature type="domain" description="Pyridoxamine 5'-phosphate oxidase N-terminal" evidence="2">
    <location>
        <begin position="13"/>
        <end position="145"/>
    </location>
</feature>
<dbReference type="SUPFAM" id="SSF50475">
    <property type="entry name" value="FMN-binding split barrel"/>
    <property type="match status" value="1"/>
</dbReference>
<proteinExistence type="predicted"/>
<evidence type="ECO:0000256" key="1">
    <source>
        <dbReference type="ARBA" id="ARBA00023002"/>
    </source>
</evidence>
<dbReference type="Gene3D" id="2.30.110.10">
    <property type="entry name" value="Electron Transport, Fmn-binding Protein, Chain A"/>
    <property type="match status" value="1"/>
</dbReference>
<dbReference type="InterPro" id="IPR052019">
    <property type="entry name" value="F420H2_bilvrd_red/Heme_oxyg"/>
</dbReference>
<dbReference type="EMBL" id="JBHRWI010000022">
    <property type="protein sequence ID" value="MFC3512251.1"/>
    <property type="molecule type" value="Genomic_DNA"/>
</dbReference>
<gene>
    <name evidence="3" type="ORF">ACFORO_18915</name>
</gene>
<dbReference type="PANTHER" id="PTHR35176">
    <property type="entry name" value="HEME OXYGENASE HI_0854-RELATED"/>
    <property type="match status" value="1"/>
</dbReference>
<evidence type="ECO:0000313" key="3">
    <source>
        <dbReference type="EMBL" id="MFC3512251.1"/>
    </source>
</evidence>
<keyword evidence="4" id="KW-1185">Reference proteome</keyword>
<accession>A0ABV7QG05</accession>
<dbReference type="Proteomes" id="UP001595764">
    <property type="component" value="Unassembled WGS sequence"/>
</dbReference>
<dbReference type="InterPro" id="IPR011576">
    <property type="entry name" value="Pyridox_Oxase_N"/>
</dbReference>
<evidence type="ECO:0000313" key="4">
    <source>
        <dbReference type="Proteomes" id="UP001595764"/>
    </source>
</evidence>
<reference evidence="4" key="1">
    <citation type="journal article" date="2019" name="Int. J. Syst. Evol. Microbiol.">
        <title>The Global Catalogue of Microorganisms (GCM) 10K type strain sequencing project: providing services to taxonomists for standard genome sequencing and annotation.</title>
        <authorList>
            <consortium name="The Broad Institute Genomics Platform"/>
            <consortium name="The Broad Institute Genome Sequencing Center for Infectious Disease"/>
            <person name="Wu L."/>
            <person name="Ma J."/>
        </authorList>
    </citation>
    <scope>NUCLEOTIDE SEQUENCE [LARGE SCALE GENOMIC DNA]</scope>
    <source>
        <strain evidence="4">CGMCC 4.7682</strain>
    </source>
</reference>
<dbReference type="RefSeq" id="WP_377870892.1">
    <property type="nucleotide sequence ID" value="NZ_JBHMAY010000025.1"/>
</dbReference>
<dbReference type="InterPro" id="IPR019920">
    <property type="entry name" value="F420-binding_dom_put"/>
</dbReference>
<dbReference type="PANTHER" id="PTHR35176:SF6">
    <property type="entry name" value="HEME OXYGENASE HI_0854-RELATED"/>
    <property type="match status" value="1"/>
</dbReference>
<keyword evidence="1" id="KW-0560">Oxidoreductase</keyword>
<sequence length="168" mass="18656">MGTKQRAQIEMTPEEVSACLSAQRTATLVSLGPGGHPHAVAMWFAVIDGVLWFETKAKAQKAVNLRRDPRVTVLIEDGLTYDVLRGVSLEGRAEVVDDPEALWAVGVNIWERYHGEYTDEVKPMVEFMLSKRVAVRVDVERVRSWDHRKLGLPPMPLAGSTAAQPPAR</sequence>
<comment type="caution">
    <text evidence="3">The sequence shown here is derived from an EMBL/GenBank/DDBJ whole genome shotgun (WGS) entry which is preliminary data.</text>
</comment>
<dbReference type="InterPro" id="IPR012349">
    <property type="entry name" value="Split_barrel_FMN-bd"/>
</dbReference>
<dbReference type="Pfam" id="PF01243">
    <property type="entry name" value="PNPOx_N"/>
    <property type="match status" value="1"/>
</dbReference>
<protein>
    <submittedName>
        <fullName evidence="3">Pyridoxamine 5'-phosphate oxidase family protein</fullName>
    </submittedName>
</protein>